<accession>A0A7W6A1A5</accession>
<dbReference type="AlphaFoldDB" id="A0A7W6A1A5"/>
<dbReference type="Pfam" id="PF00866">
    <property type="entry name" value="Ring_hydroxyl_B"/>
    <property type="match status" value="1"/>
</dbReference>
<dbReference type="PANTHER" id="PTHR41534:SF2">
    <property type="entry name" value="3-PHENYLPROPIONATE_CINNAMIC ACID DIOXYGENASE SUBUNIT BETA"/>
    <property type="match status" value="1"/>
</dbReference>
<dbReference type="GO" id="GO:0019380">
    <property type="term" value="P:3-phenylpropionate catabolic process"/>
    <property type="evidence" value="ECO:0007669"/>
    <property type="project" value="TreeGrafter"/>
</dbReference>
<keyword evidence="2 3" id="KW-0560">Oxidoreductase</keyword>
<keyword evidence="4" id="KW-1185">Reference proteome</keyword>
<name>A0A7W6A1A5_9SPHN</name>
<comment type="similarity">
    <text evidence="1">Belongs to the bacterial ring-hydroxylating dioxygenase beta subunit family.</text>
</comment>
<keyword evidence="3" id="KW-0223">Dioxygenase</keyword>
<sequence>MKNALGQTQPSPAPGVGSLRDEVEAFLYRESRLLDTDRQREWLETMVSEKVHYHVFSRQLRLRKDRAVSGPDNVEIYDEDYAMLDARVRQIESGMQWRIDPPERLRHIVSNVEVFECDEGLQVYSNCIVIRNRRLYEEDTYVYGRDDILCRCPDGNLRLLRRVIDYDQRVISGRNLLFFL</sequence>
<dbReference type="Gene3D" id="3.10.450.50">
    <property type="match status" value="1"/>
</dbReference>
<evidence type="ECO:0000256" key="1">
    <source>
        <dbReference type="ARBA" id="ARBA00009570"/>
    </source>
</evidence>
<dbReference type="SUPFAM" id="SSF54427">
    <property type="entry name" value="NTF2-like"/>
    <property type="match status" value="1"/>
</dbReference>
<dbReference type="CDD" id="cd00667">
    <property type="entry name" value="ring_hydroxylating_dioxygenases_beta"/>
    <property type="match status" value="1"/>
</dbReference>
<evidence type="ECO:0000313" key="4">
    <source>
        <dbReference type="Proteomes" id="UP000562395"/>
    </source>
</evidence>
<gene>
    <name evidence="3" type="ORF">GGQ88_004191</name>
</gene>
<evidence type="ECO:0000313" key="3">
    <source>
        <dbReference type="EMBL" id="MBB3862888.1"/>
    </source>
</evidence>
<dbReference type="RefSeq" id="WP_183615290.1">
    <property type="nucleotide sequence ID" value="NZ_JACICY010000030.1"/>
</dbReference>
<proteinExistence type="inferred from homology"/>
<dbReference type="PANTHER" id="PTHR41534">
    <property type="entry name" value="BLR3401 PROTEIN"/>
    <property type="match status" value="1"/>
</dbReference>
<reference evidence="3 4" key="1">
    <citation type="submission" date="2020-08" db="EMBL/GenBank/DDBJ databases">
        <title>Genomic Encyclopedia of Type Strains, Phase IV (KMG-IV): sequencing the most valuable type-strain genomes for metagenomic binning, comparative biology and taxonomic classification.</title>
        <authorList>
            <person name="Goeker M."/>
        </authorList>
    </citation>
    <scope>NUCLEOTIDE SEQUENCE [LARGE SCALE GENOMIC DNA]</scope>
    <source>
        <strain evidence="3 4">DSM 14552</strain>
    </source>
</reference>
<dbReference type="InterPro" id="IPR032710">
    <property type="entry name" value="NTF2-like_dom_sf"/>
</dbReference>
<organism evidence="3 4">
    <name type="scientific">Novosphingobium hassiacum</name>
    <dbReference type="NCBI Taxonomy" id="173676"/>
    <lineage>
        <taxon>Bacteria</taxon>
        <taxon>Pseudomonadati</taxon>
        <taxon>Pseudomonadota</taxon>
        <taxon>Alphaproteobacteria</taxon>
        <taxon>Sphingomonadales</taxon>
        <taxon>Sphingomonadaceae</taxon>
        <taxon>Novosphingobium</taxon>
    </lineage>
</organism>
<evidence type="ECO:0000256" key="2">
    <source>
        <dbReference type="ARBA" id="ARBA00023002"/>
    </source>
</evidence>
<comment type="caution">
    <text evidence="3">The sequence shown here is derived from an EMBL/GenBank/DDBJ whole genome shotgun (WGS) entry which is preliminary data.</text>
</comment>
<dbReference type="GO" id="GO:0018625">
    <property type="term" value="F:naphthalene 1,2-dioxygenase activity"/>
    <property type="evidence" value="ECO:0007669"/>
    <property type="project" value="UniProtKB-EC"/>
</dbReference>
<dbReference type="EMBL" id="JACICY010000030">
    <property type="protein sequence ID" value="MBB3862888.1"/>
    <property type="molecule type" value="Genomic_DNA"/>
</dbReference>
<dbReference type="InterPro" id="IPR000391">
    <property type="entry name" value="Rng_hydr_dOase-bsu"/>
</dbReference>
<dbReference type="EC" id="1.14.12.12" evidence="3"/>
<protein>
    <submittedName>
        <fullName evidence="3">Naphthalene 1,2-dioxygenase subunit beta</fullName>
        <ecNumber evidence="3">1.14.12.12</ecNumber>
    </submittedName>
</protein>
<dbReference type="Proteomes" id="UP000562395">
    <property type="component" value="Unassembled WGS sequence"/>
</dbReference>